<dbReference type="RefSeq" id="WP_227258481.1">
    <property type="nucleotide sequence ID" value="NZ_CP081461.1"/>
</dbReference>
<name>A0A369AVP2_9ENTE</name>
<protein>
    <submittedName>
        <fullName evidence="1">ECF transporter S component</fullName>
    </submittedName>
</protein>
<dbReference type="AlphaFoldDB" id="A0A369AVP2"/>
<evidence type="ECO:0000313" key="1">
    <source>
        <dbReference type="EMBL" id="RSU01495.1"/>
    </source>
</evidence>
<dbReference type="Gene3D" id="1.10.1760.20">
    <property type="match status" value="1"/>
</dbReference>
<accession>A0A369AVP2</accession>
<proteinExistence type="predicted"/>
<organism evidence="1 2">
    <name type="scientific">Vagococcus fluvialis</name>
    <dbReference type="NCBI Taxonomy" id="2738"/>
    <lineage>
        <taxon>Bacteria</taxon>
        <taxon>Bacillati</taxon>
        <taxon>Bacillota</taxon>
        <taxon>Bacilli</taxon>
        <taxon>Lactobacillales</taxon>
        <taxon>Enterococcaceae</taxon>
        <taxon>Vagococcus</taxon>
    </lineage>
</organism>
<dbReference type="Proteomes" id="UP000288197">
    <property type="component" value="Unassembled WGS sequence"/>
</dbReference>
<dbReference type="GeneID" id="63146664"/>
<reference evidence="1 2" key="1">
    <citation type="submission" date="2017-05" db="EMBL/GenBank/DDBJ databases">
        <title>Vagococcus spp. assemblies.</title>
        <authorList>
            <person name="Gulvik C.A."/>
        </authorList>
    </citation>
    <scope>NUCLEOTIDE SEQUENCE [LARGE SCALE GENOMIC DNA]</scope>
    <source>
        <strain evidence="1 2">NCFB 2497</strain>
    </source>
</reference>
<comment type="caution">
    <text evidence="1">The sequence shown here is derived from an EMBL/GenBank/DDBJ whole genome shotgun (WGS) entry which is preliminary data.</text>
</comment>
<evidence type="ECO:0000313" key="2">
    <source>
        <dbReference type="Proteomes" id="UP000288197"/>
    </source>
</evidence>
<sequence length="168" mass="18852">MNLNKSVRWLTTAALMSAASFTGRLLFQSIPNVQPLTTIIIICTLVFGFYFGSTVAILSIMISNLFLGMGVWTIAQIVAFLSICGITFLLKPLLNKLPLIILALYAGIMGYWFGFIISVVQAPFFGIQKFWIYYLQGISFDTFHAVGNFIFFLILYPVLLPLFKKVNI</sequence>
<keyword evidence="2" id="KW-1185">Reference proteome</keyword>
<gene>
    <name evidence="1" type="ORF">CBF32_08175</name>
</gene>
<dbReference type="EMBL" id="NGJX01000007">
    <property type="protein sequence ID" value="RSU01495.1"/>
    <property type="molecule type" value="Genomic_DNA"/>
</dbReference>